<dbReference type="PROSITE" id="PS50231">
    <property type="entry name" value="RICIN_B_LECTIN"/>
    <property type="match status" value="1"/>
</dbReference>
<comment type="caution">
    <text evidence="1">Lacks conserved residue(s) required for the propagation of feature annotation.</text>
</comment>
<organism evidence="2 3">
    <name type="scientific">Paramuricea clavata</name>
    <name type="common">Red gorgonian</name>
    <name type="synonym">Violescent sea-whip</name>
    <dbReference type="NCBI Taxonomy" id="317549"/>
    <lineage>
        <taxon>Eukaryota</taxon>
        <taxon>Metazoa</taxon>
        <taxon>Cnidaria</taxon>
        <taxon>Anthozoa</taxon>
        <taxon>Octocorallia</taxon>
        <taxon>Malacalcyonacea</taxon>
        <taxon>Plexauridae</taxon>
        <taxon>Paramuricea</taxon>
    </lineage>
</organism>
<evidence type="ECO:0000313" key="2">
    <source>
        <dbReference type="EMBL" id="CAB3991019.1"/>
    </source>
</evidence>
<dbReference type="EMBL" id="CACRXK020001774">
    <property type="protein sequence ID" value="CAB3991019.1"/>
    <property type="molecule type" value="Genomic_DNA"/>
</dbReference>
<protein>
    <submittedName>
        <fullName evidence="2">Macrophage mannose receptor 1-like</fullName>
    </submittedName>
</protein>
<reference evidence="2" key="1">
    <citation type="submission" date="2020-04" db="EMBL/GenBank/DDBJ databases">
        <authorList>
            <person name="Alioto T."/>
            <person name="Alioto T."/>
            <person name="Gomez Garrido J."/>
        </authorList>
    </citation>
    <scope>NUCLEOTIDE SEQUENCE</scope>
    <source>
        <strain evidence="2">A484AB</strain>
    </source>
</reference>
<keyword evidence="2" id="KW-0675">Receptor</keyword>
<gene>
    <name evidence="2" type="ORF">PACLA_8A030112</name>
</gene>
<dbReference type="SMART" id="SM00458">
    <property type="entry name" value="RICIN"/>
    <property type="match status" value="1"/>
</dbReference>
<dbReference type="AlphaFoldDB" id="A0A7D9HX45"/>
<feature type="disulfide bond" evidence="1">
    <location>
        <begin position="258"/>
        <end position="275"/>
    </location>
</feature>
<dbReference type="OrthoDB" id="447743at2759"/>
<dbReference type="Pfam" id="PF00652">
    <property type="entry name" value="Ricin_B_lectin"/>
    <property type="match status" value="1"/>
</dbReference>
<evidence type="ECO:0000256" key="1">
    <source>
        <dbReference type="PROSITE-ProRule" id="PRU00076"/>
    </source>
</evidence>
<dbReference type="CDD" id="cd23385">
    <property type="entry name" value="beta-trefoil_Ricin_MRC-like"/>
    <property type="match status" value="1"/>
</dbReference>
<comment type="caution">
    <text evidence="2">The sequence shown here is derived from an EMBL/GenBank/DDBJ whole genome shotgun (WGS) entry which is preliminary data.</text>
</comment>
<name>A0A7D9HX45_PARCT</name>
<dbReference type="Proteomes" id="UP001152795">
    <property type="component" value="Unassembled WGS sequence"/>
</dbReference>
<proteinExistence type="predicted"/>
<dbReference type="PROSITE" id="PS00022">
    <property type="entry name" value="EGF_1"/>
    <property type="match status" value="1"/>
</dbReference>
<sequence>MNIWMFMNYAREGESHLIISDQASVRDQLNIYQTESTLCTAKPGYRRFQIYSKAFNLCASVYANDYVTAQTCIHDLFSPIQAWQWINNRQLRHEHTGKCLDIVNGIVIRDRLCVRTCNSTRKSQQWACDGLFFEVGGTKLKMNYGNVGMPHILLYNVYADGQYSKWIIYQTPDSSLCSINPYNDLFSKKILKITTVALKAFCSIECAKEQRCKAYIFLEFKKSENCLLSSDPDGKSIPYYGLSFVKLSNDQECDINYCQSGSTCVRRCTEPFFECVCPSWASGDLCENLNPDCSRCLAPETLLHVVAGCQSYLERFTWRHDSVLNFLATSVQIVSGSHLYVDLPGSKSPSIITGDTYRPDLLIQPQPEHSILSNLQLSSNQIFKKKLSGKNQNIKN</sequence>
<keyword evidence="3" id="KW-1185">Reference proteome</keyword>
<dbReference type="InterPro" id="IPR000772">
    <property type="entry name" value="Ricin_B_lectin"/>
</dbReference>
<dbReference type="SUPFAM" id="SSF50370">
    <property type="entry name" value="Ricin B-like lectins"/>
    <property type="match status" value="1"/>
</dbReference>
<evidence type="ECO:0000313" key="3">
    <source>
        <dbReference type="Proteomes" id="UP001152795"/>
    </source>
</evidence>
<keyword evidence="1" id="KW-0245">EGF-like domain</keyword>
<accession>A0A7D9HX45</accession>
<dbReference type="InterPro" id="IPR035992">
    <property type="entry name" value="Ricin_B-like_lectins"/>
</dbReference>
<keyword evidence="1" id="KW-1015">Disulfide bond</keyword>
<dbReference type="InterPro" id="IPR000742">
    <property type="entry name" value="EGF"/>
</dbReference>
<feature type="disulfide bond" evidence="1">
    <location>
        <begin position="277"/>
        <end position="286"/>
    </location>
</feature>
<dbReference type="PROSITE" id="PS50026">
    <property type="entry name" value="EGF_3"/>
    <property type="match status" value="1"/>
</dbReference>
<dbReference type="Gene3D" id="2.80.10.50">
    <property type="match status" value="1"/>
</dbReference>